<evidence type="ECO:0000313" key="2">
    <source>
        <dbReference type="EMBL" id="KAK9054145.1"/>
    </source>
</evidence>
<sequence length="204" mass="22428">MDQITYTYSYSSSSSSSSSSSNNHPPKTIKPTRPSYKDSLHSVRKPTQKQLINKQFIAPLPPTPHKVYNVTPSNFKDVVRMLTGTPEFQSPSTRRLKDIAPPPLILSTIPKPSIFPKPQPSSGGEGETSTDFTLSPNFSKFLNETLDTNRFVSVSPVKADWFEGLSPIFMSPLALSLSPSSLSWCSSLLHSPTNLSGFNQNPIL</sequence>
<protein>
    <recommendedName>
        <fullName evidence="4">VQ domain-containing protein</fullName>
    </recommendedName>
</protein>
<comment type="caution">
    <text evidence="2">The sequence shown here is derived from an EMBL/GenBank/DDBJ whole genome shotgun (WGS) entry which is preliminary data.</text>
</comment>
<dbReference type="PANTHER" id="PTHR34794:SF1">
    <property type="entry name" value="OS10G0101800 PROTEIN"/>
    <property type="match status" value="1"/>
</dbReference>
<dbReference type="InterPro" id="IPR039610">
    <property type="entry name" value="VQ29"/>
</dbReference>
<dbReference type="AlphaFoldDB" id="A0AAP0CCX7"/>
<organism evidence="2 3">
    <name type="scientific">Deinandra increscens subsp. villosa</name>
    <dbReference type="NCBI Taxonomy" id="3103831"/>
    <lineage>
        <taxon>Eukaryota</taxon>
        <taxon>Viridiplantae</taxon>
        <taxon>Streptophyta</taxon>
        <taxon>Embryophyta</taxon>
        <taxon>Tracheophyta</taxon>
        <taxon>Spermatophyta</taxon>
        <taxon>Magnoliopsida</taxon>
        <taxon>eudicotyledons</taxon>
        <taxon>Gunneridae</taxon>
        <taxon>Pentapetalae</taxon>
        <taxon>asterids</taxon>
        <taxon>campanulids</taxon>
        <taxon>Asterales</taxon>
        <taxon>Asteraceae</taxon>
        <taxon>Asteroideae</taxon>
        <taxon>Heliantheae alliance</taxon>
        <taxon>Madieae</taxon>
        <taxon>Madiinae</taxon>
        <taxon>Deinandra</taxon>
    </lineage>
</organism>
<accession>A0AAP0CCX7</accession>
<feature type="region of interest" description="Disordered" evidence="1">
    <location>
        <begin position="1"/>
        <end position="47"/>
    </location>
</feature>
<feature type="region of interest" description="Disordered" evidence="1">
    <location>
        <begin position="110"/>
        <end position="130"/>
    </location>
</feature>
<dbReference type="EMBL" id="JBCNJP010000025">
    <property type="protein sequence ID" value="KAK9054145.1"/>
    <property type="molecule type" value="Genomic_DNA"/>
</dbReference>
<keyword evidence="3" id="KW-1185">Reference proteome</keyword>
<evidence type="ECO:0000313" key="3">
    <source>
        <dbReference type="Proteomes" id="UP001408789"/>
    </source>
</evidence>
<name>A0AAP0CCX7_9ASTR</name>
<evidence type="ECO:0000256" key="1">
    <source>
        <dbReference type="SAM" id="MobiDB-lite"/>
    </source>
</evidence>
<reference evidence="2 3" key="1">
    <citation type="submission" date="2024-04" db="EMBL/GenBank/DDBJ databases">
        <title>The reference genome of an endangered Asteraceae, Deinandra increscens subsp. villosa, native to the Central Coast of California.</title>
        <authorList>
            <person name="Guilliams M."/>
            <person name="Hasenstab-Lehman K."/>
            <person name="Meyer R."/>
            <person name="Mcevoy S."/>
        </authorList>
    </citation>
    <scope>NUCLEOTIDE SEQUENCE [LARGE SCALE GENOMIC DNA]</scope>
    <source>
        <tissue evidence="2">Leaf</tissue>
    </source>
</reference>
<evidence type="ECO:0008006" key="4">
    <source>
        <dbReference type="Google" id="ProtNLM"/>
    </source>
</evidence>
<feature type="compositionally biased region" description="Low complexity" evidence="1">
    <location>
        <begin position="8"/>
        <end position="21"/>
    </location>
</feature>
<dbReference type="Proteomes" id="UP001408789">
    <property type="component" value="Unassembled WGS sequence"/>
</dbReference>
<dbReference type="PANTHER" id="PTHR34794">
    <property type="entry name" value="EXPRESSED PROTEIN"/>
    <property type="match status" value="1"/>
</dbReference>
<gene>
    <name evidence="2" type="ORF">SSX86_025222</name>
</gene>
<proteinExistence type="predicted"/>